<comment type="caution">
    <text evidence="10">The sequence shown here is derived from an EMBL/GenBank/DDBJ whole genome shotgun (WGS) entry which is preliminary data.</text>
</comment>
<dbReference type="GO" id="GO:0005576">
    <property type="term" value="C:extracellular region"/>
    <property type="evidence" value="ECO:0007669"/>
    <property type="project" value="InterPro"/>
</dbReference>
<evidence type="ECO:0000256" key="2">
    <source>
        <dbReference type="ARBA" id="ARBA00022448"/>
    </source>
</evidence>
<keyword evidence="6 8" id="KW-1133">Transmembrane helix</keyword>
<dbReference type="Proteomes" id="UP001239213">
    <property type="component" value="Unassembled WGS sequence"/>
</dbReference>
<organism evidence="10 11">
    <name type="scientific">Colletotrichum cuscutae</name>
    <dbReference type="NCBI Taxonomy" id="1209917"/>
    <lineage>
        <taxon>Eukaryota</taxon>
        <taxon>Fungi</taxon>
        <taxon>Dikarya</taxon>
        <taxon>Ascomycota</taxon>
        <taxon>Pezizomycotina</taxon>
        <taxon>Sordariomycetes</taxon>
        <taxon>Hypocreomycetidae</taxon>
        <taxon>Glomerellales</taxon>
        <taxon>Glomerellaceae</taxon>
        <taxon>Colletotrichum</taxon>
        <taxon>Colletotrichum acutatum species complex</taxon>
    </lineage>
</organism>
<protein>
    <submittedName>
        <fullName evidence="10">Major facilitator superfamily transporter</fullName>
    </submittedName>
</protein>
<dbReference type="GO" id="GO:0016020">
    <property type="term" value="C:membrane"/>
    <property type="evidence" value="ECO:0007669"/>
    <property type="project" value="UniProtKB-SubCell"/>
</dbReference>
<dbReference type="PANTHER" id="PTHR43791:SF63">
    <property type="entry name" value="HIGH AFFINITY CYSTEINE TRANSPORTER"/>
    <property type="match status" value="1"/>
</dbReference>
<keyword evidence="5" id="KW-0378">Hydrolase</keyword>
<keyword evidence="11" id="KW-1185">Reference proteome</keyword>
<feature type="transmembrane region" description="Helical" evidence="8">
    <location>
        <begin position="520"/>
        <end position="543"/>
    </location>
</feature>
<evidence type="ECO:0000256" key="6">
    <source>
        <dbReference type="ARBA" id="ARBA00022989"/>
    </source>
</evidence>
<evidence type="ECO:0000256" key="9">
    <source>
        <dbReference type="SAM" id="SignalP"/>
    </source>
</evidence>
<dbReference type="SUPFAM" id="SSF53474">
    <property type="entry name" value="alpha/beta-Hydrolases"/>
    <property type="match status" value="2"/>
</dbReference>
<accession>A0AAI9U1X6</accession>
<dbReference type="Gene3D" id="1.20.1250.20">
    <property type="entry name" value="MFS general substrate transporter like domains"/>
    <property type="match status" value="1"/>
</dbReference>
<evidence type="ECO:0000256" key="8">
    <source>
        <dbReference type="SAM" id="Phobius"/>
    </source>
</evidence>
<feature type="transmembrane region" description="Helical" evidence="8">
    <location>
        <begin position="612"/>
        <end position="630"/>
    </location>
</feature>
<proteinExistence type="predicted"/>
<dbReference type="NCBIfam" id="TIGR01840">
    <property type="entry name" value="esterase_phb"/>
    <property type="match status" value="1"/>
</dbReference>
<keyword evidence="7 8" id="KW-0472">Membrane</keyword>
<feature type="transmembrane region" description="Helical" evidence="8">
    <location>
        <begin position="840"/>
        <end position="862"/>
    </location>
</feature>
<evidence type="ECO:0000256" key="7">
    <source>
        <dbReference type="ARBA" id="ARBA00023136"/>
    </source>
</evidence>
<dbReference type="Pfam" id="PF10503">
    <property type="entry name" value="Esterase_PHB"/>
    <property type="match status" value="1"/>
</dbReference>
<feature type="transmembrane region" description="Helical" evidence="8">
    <location>
        <begin position="807"/>
        <end position="828"/>
    </location>
</feature>
<dbReference type="EMBL" id="MPDP01000312">
    <property type="protein sequence ID" value="KAK1448074.1"/>
    <property type="molecule type" value="Genomic_DNA"/>
</dbReference>
<keyword evidence="2" id="KW-0813">Transport</keyword>
<dbReference type="InterPro" id="IPR029058">
    <property type="entry name" value="AB_hydrolase_fold"/>
</dbReference>
<evidence type="ECO:0000256" key="4">
    <source>
        <dbReference type="ARBA" id="ARBA00022729"/>
    </source>
</evidence>
<feature type="chain" id="PRO_5042516977" evidence="9">
    <location>
        <begin position="23"/>
        <end position="918"/>
    </location>
</feature>
<feature type="transmembrane region" description="Helical" evidence="8">
    <location>
        <begin position="549"/>
        <end position="569"/>
    </location>
</feature>
<dbReference type="InterPro" id="IPR036259">
    <property type="entry name" value="MFS_trans_sf"/>
</dbReference>
<dbReference type="Gene3D" id="3.40.50.1820">
    <property type="entry name" value="alpha/beta hydrolase"/>
    <property type="match status" value="1"/>
</dbReference>
<evidence type="ECO:0000256" key="1">
    <source>
        <dbReference type="ARBA" id="ARBA00004141"/>
    </source>
</evidence>
<keyword evidence="4 9" id="KW-0732">Signal</keyword>
<dbReference type="GO" id="GO:0016787">
    <property type="term" value="F:hydrolase activity"/>
    <property type="evidence" value="ECO:0007669"/>
    <property type="project" value="UniProtKB-KW"/>
</dbReference>
<dbReference type="GO" id="GO:0033229">
    <property type="term" value="F:cysteine transmembrane transporter activity"/>
    <property type="evidence" value="ECO:0007669"/>
    <property type="project" value="TreeGrafter"/>
</dbReference>
<comment type="subcellular location">
    <subcellularLocation>
        <location evidence="1">Membrane</location>
        <topology evidence="1">Multi-pass membrane protein</topology>
    </subcellularLocation>
</comment>
<feature type="signal peptide" evidence="9">
    <location>
        <begin position="1"/>
        <end position="22"/>
    </location>
</feature>
<keyword evidence="3 8" id="KW-0812">Transmembrane</keyword>
<evidence type="ECO:0000313" key="10">
    <source>
        <dbReference type="EMBL" id="KAK1448074.1"/>
    </source>
</evidence>
<feature type="transmembrane region" description="Helical" evidence="8">
    <location>
        <begin position="581"/>
        <end position="600"/>
    </location>
</feature>
<feature type="transmembrane region" description="Helical" evidence="8">
    <location>
        <begin position="714"/>
        <end position="738"/>
    </location>
</feature>
<dbReference type="Pfam" id="PF07690">
    <property type="entry name" value="MFS_1"/>
    <property type="match status" value="1"/>
</dbReference>
<reference evidence="10" key="1">
    <citation type="submission" date="2016-11" db="EMBL/GenBank/DDBJ databases">
        <title>The genome sequence of Colletotrichum cuscutae.</title>
        <authorList>
            <person name="Baroncelli R."/>
        </authorList>
    </citation>
    <scope>NUCLEOTIDE SEQUENCE</scope>
    <source>
        <strain evidence="10">IMI 304802</strain>
    </source>
</reference>
<name>A0AAI9U1X6_9PEZI</name>
<dbReference type="InterPro" id="IPR010126">
    <property type="entry name" value="Esterase_phb"/>
</dbReference>
<evidence type="ECO:0000313" key="11">
    <source>
        <dbReference type="Proteomes" id="UP001239213"/>
    </source>
</evidence>
<feature type="transmembrane region" description="Helical" evidence="8">
    <location>
        <begin position="745"/>
        <end position="766"/>
    </location>
</feature>
<dbReference type="AlphaFoldDB" id="A0AAI9U1X6"/>
<evidence type="ECO:0000256" key="5">
    <source>
        <dbReference type="ARBA" id="ARBA00022801"/>
    </source>
</evidence>
<sequence>MRPLTLLTTSLAGLLAPSLASAASLQQVTSFGDNPSGAKMYIYVPDKLAASPPVIVAIHYCSGTASAYYSNTPYKGYADTYGLIVIYPESPYSGTCWDVSSTASLTHNGGGNSNAIANMVTYTLDKYAGDKSKVFVTGTSSGAMMTNVMAATYPELFAAGIAYSGVPAGCFYTGTVNGWNSTCSQGQSIASQQTWAQTALSMYPGYSGSRPRMQIYHGSADTTLYPQNWNETIKQWTGVFGYSLTPQQTLPGTPSGQYTKYVYGPNLEGIYGTGVGHSVPVMGAEDLKWFGITVRRLRAAGNDDADLGGTTGDVDGERAADRRLHGREVGPVRRERVERLYRLREPVYLPGREPVVLSMSLSDLHGLLQTRRQVEGCLDLTLQGMRFSIKETTQVMADEKEVEPKVTSTSKGKTVSEKNADVTLRLLEQHGDEFGPMTPEMEKKIRRKLYLRVMTLLSAINIMLFVDKSTLGYAAILGLFEETGIRQAQYNNLNTMFYVGYLAFQWPGHILMQKLPFSKYVAITIFIWSVFIFLHCAATSYAGLIVLRLLLGAAEATIVPAMEITIGMFFNRREQSYLQPVLWITCQAAPLVTGFLSYGLLYAEGPVLPWKLLHIVTGGLTLFLAVWVWFEYPSNPAEARFLTLEEKIHVIRRVHAAQQSSIEQKRFKREQVVETLRDPVSWLFALQSFTLMYSNNLNYGQKNLITTSIGVKPLGSTLVAAAGGAFGILCCVVATLALRRWPSNLALHGTLWCMPAVAGGIAMVTVPWDRKIGLLACLILAAATYGVTYIIALGWTTSTAAGYTKKLTRNVMFMLGYSVGNLVSPQIWVPANAPRFYGAWASMISVSWIGTPVILWIIRFILVRRNKERLEYIAGLSEDERDGWVEQVDEGGETIRVKVDLAVLDLTDLQNKQFLYPI</sequence>
<dbReference type="PANTHER" id="PTHR43791">
    <property type="entry name" value="PERMEASE-RELATED"/>
    <property type="match status" value="1"/>
</dbReference>
<dbReference type="SUPFAM" id="SSF103473">
    <property type="entry name" value="MFS general substrate transporter"/>
    <property type="match status" value="1"/>
</dbReference>
<dbReference type="InterPro" id="IPR011701">
    <property type="entry name" value="MFS"/>
</dbReference>
<feature type="transmembrane region" description="Helical" evidence="8">
    <location>
        <begin position="772"/>
        <end position="795"/>
    </location>
</feature>
<evidence type="ECO:0000256" key="3">
    <source>
        <dbReference type="ARBA" id="ARBA00022692"/>
    </source>
</evidence>
<gene>
    <name evidence="10" type="ORF">CCUS01_11996</name>
</gene>